<keyword evidence="1" id="KW-0812">Transmembrane</keyword>
<protein>
    <recommendedName>
        <fullName evidence="4">DUF1223 domain-containing protein</fullName>
    </recommendedName>
</protein>
<feature type="transmembrane region" description="Helical" evidence="1">
    <location>
        <begin position="6"/>
        <end position="24"/>
    </location>
</feature>
<keyword evidence="1" id="KW-0472">Membrane</keyword>
<dbReference type="EMBL" id="FOAF01000001">
    <property type="protein sequence ID" value="SEK37186.1"/>
    <property type="molecule type" value="Genomic_DNA"/>
</dbReference>
<evidence type="ECO:0008006" key="4">
    <source>
        <dbReference type="Google" id="ProtNLM"/>
    </source>
</evidence>
<dbReference type="SUPFAM" id="SSF52833">
    <property type="entry name" value="Thioredoxin-like"/>
    <property type="match status" value="1"/>
</dbReference>
<dbReference type="AlphaFoldDB" id="A0A1H7GFY4"/>
<proteinExistence type="predicted"/>
<keyword evidence="1" id="KW-1133">Transmembrane helix</keyword>
<evidence type="ECO:0000256" key="1">
    <source>
        <dbReference type="SAM" id="Phobius"/>
    </source>
</evidence>
<dbReference type="RefSeq" id="WP_093316458.1">
    <property type="nucleotide sequence ID" value="NZ_FOAF01000001.1"/>
</dbReference>
<dbReference type="STRING" id="407022.SAMN05661044_00077"/>
<evidence type="ECO:0000313" key="2">
    <source>
        <dbReference type="EMBL" id="SEK37186.1"/>
    </source>
</evidence>
<accession>A0A1H7GFY4</accession>
<dbReference type="PANTHER" id="PTHR36057">
    <property type="match status" value="1"/>
</dbReference>
<gene>
    <name evidence="2" type="ORF">SAMN05661044_00077</name>
</gene>
<dbReference type="InterPro" id="IPR036249">
    <property type="entry name" value="Thioredoxin-like_sf"/>
</dbReference>
<sequence length="260" mass="29346">MRSIKVIFSAAGLALVFIMVTAFIDMHYEKKIRNIQQPVDRNGFAVVELFTSEGCSSCPPADELMEKIQKENQNKQVYILAFHVDYWDHQGWKDRFSDHDFSLRQGQYANWMGLQTVYTPQVIVNGAVEMVGSEQGRVLQAITDGLNQAVTSSLTLHYEIKDGKLLIVYDSAKKDKKSELVLALVQRSASSRVKSGENSGRALSHVQIVRQLAHLRMEDKKTATFILPTDFDKSGWELIGFVQNEQNGQITDAARVSFDQ</sequence>
<dbReference type="InterPro" id="IPR010634">
    <property type="entry name" value="DUF1223"/>
</dbReference>
<dbReference type="Pfam" id="PF06764">
    <property type="entry name" value="DUF1223"/>
    <property type="match status" value="1"/>
</dbReference>
<name>A0A1H7GFY4_OLID1</name>
<dbReference type="Proteomes" id="UP000199421">
    <property type="component" value="Unassembled WGS sequence"/>
</dbReference>
<dbReference type="Gene3D" id="3.40.30.10">
    <property type="entry name" value="Glutaredoxin"/>
    <property type="match status" value="1"/>
</dbReference>
<dbReference type="PANTHER" id="PTHR36057:SF1">
    <property type="entry name" value="LIPOPROTEIN LIPID ATTACHMENT SITE-LIKE PROTEIN, PUTATIVE (DUF1223)-RELATED"/>
    <property type="match status" value="1"/>
</dbReference>
<reference evidence="3" key="1">
    <citation type="submission" date="2016-10" db="EMBL/GenBank/DDBJ databases">
        <authorList>
            <person name="Varghese N."/>
            <person name="Submissions S."/>
        </authorList>
    </citation>
    <scope>NUCLEOTIDE SEQUENCE [LARGE SCALE GENOMIC DNA]</scope>
    <source>
        <strain evidence="3">DSM 18733</strain>
    </source>
</reference>
<evidence type="ECO:0000313" key="3">
    <source>
        <dbReference type="Proteomes" id="UP000199421"/>
    </source>
</evidence>
<dbReference type="OrthoDB" id="9808254at2"/>
<keyword evidence="3" id="KW-1185">Reference proteome</keyword>
<organism evidence="2 3">
    <name type="scientific">Olivibacter domesticus</name>
    <name type="common">Pseudosphingobacterium domesticum</name>
    <dbReference type="NCBI Taxonomy" id="407022"/>
    <lineage>
        <taxon>Bacteria</taxon>
        <taxon>Pseudomonadati</taxon>
        <taxon>Bacteroidota</taxon>
        <taxon>Sphingobacteriia</taxon>
        <taxon>Sphingobacteriales</taxon>
        <taxon>Sphingobacteriaceae</taxon>
        <taxon>Olivibacter</taxon>
    </lineage>
</organism>